<protein>
    <submittedName>
        <fullName evidence="2">Alpha/beta hydrolase</fullName>
    </submittedName>
</protein>
<proteinExistence type="predicted"/>
<sequence>MADSTFSLTAPDGTAVHVSRWTPEGPPRAAVLVAHGMVEHAARYDHLARLLTEHGYAVYAPDHRGHGHTVTDGLLGHLGDEGGFAAVVDDLHALGEQIRRELPGVPLVLLGHSMGSFLARAYAARYGEHLAALVLSGTAGPPGLMAWLGLQVASLEARLRGPRAPSHLMTALTMGPYNARFRPTRTRSDWLTRDTAQVDAYEADELSGAVASAGFYRDLLTGLRWVSQPSVAAQMPKDLPVHLVAGEVDPVGGAVGTEEVAAMFRDVGVRDVSVRIWPGARHEVLNETNRDEVEADLVGWLDARFTAPDAS</sequence>
<dbReference type="GO" id="GO:0016787">
    <property type="term" value="F:hydrolase activity"/>
    <property type="evidence" value="ECO:0007669"/>
    <property type="project" value="UniProtKB-KW"/>
</dbReference>
<dbReference type="Pfam" id="PF12146">
    <property type="entry name" value="Hydrolase_4"/>
    <property type="match status" value="1"/>
</dbReference>
<evidence type="ECO:0000313" key="2">
    <source>
        <dbReference type="EMBL" id="KUG53279.1"/>
    </source>
</evidence>
<dbReference type="Proteomes" id="UP000054837">
    <property type="component" value="Unassembled WGS sequence"/>
</dbReference>
<keyword evidence="3" id="KW-1185">Reference proteome</keyword>
<dbReference type="Gene3D" id="3.40.50.1820">
    <property type="entry name" value="alpha/beta hydrolase"/>
    <property type="match status" value="1"/>
</dbReference>
<evidence type="ECO:0000313" key="3">
    <source>
        <dbReference type="Proteomes" id="UP000054837"/>
    </source>
</evidence>
<dbReference type="STRING" id="767452.AVL62_00220"/>
<accession>A0A0W8I4W5</accession>
<dbReference type="OrthoDB" id="9806902at2"/>
<comment type="caution">
    <text evidence="2">The sequence shown here is derived from an EMBL/GenBank/DDBJ whole genome shotgun (WGS) entry which is preliminary data.</text>
</comment>
<dbReference type="InterPro" id="IPR051044">
    <property type="entry name" value="MAG_DAG_Lipase"/>
</dbReference>
<dbReference type="InterPro" id="IPR022742">
    <property type="entry name" value="Hydrolase_4"/>
</dbReference>
<dbReference type="InterPro" id="IPR029058">
    <property type="entry name" value="AB_hydrolase_fold"/>
</dbReference>
<dbReference type="EMBL" id="LQBL01000028">
    <property type="protein sequence ID" value="KUG53279.1"/>
    <property type="molecule type" value="Genomic_DNA"/>
</dbReference>
<gene>
    <name evidence="2" type="ORF">AVL62_00220</name>
</gene>
<keyword evidence="2" id="KW-0378">Hydrolase</keyword>
<organism evidence="2 3">
    <name type="scientific">Serinicoccus chungangensis</name>
    <dbReference type="NCBI Taxonomy" id="767452"/>
    <lineage>
        <taxon>Bacteria</taxon>
        <taxon>Bacillati</taxon>
        <taxon>Actinomycetota</taxon>
        <taxon>Actinomycetes</taxon>
        <taxon>Micrococcales</taxon>
        <taxon>Ornithinimicrobiaceae</taxon>
        <taxon>Serinicoccus</taxon>
    </lineage>
</organism>
<reference evidence="2 3" key="1">
    <citation type="submission" date="2015-12" db="EMBL/GenBank/DDBJ databases">
        <title>Serinicoccus chungangenesis strain CD08_5 genome sequencing and assembly.</title>
        <authorList>
            <person name="Chander A.M."/>
            <person name="Kaur G."/>
            <person name="Nair G.R."/>
            <person name="Dhawan D.K."/>
            <person name="Kochhar R.K."/>
            <person name="Mayilraj S."/>
            <person name="Bhadada S.K."/>
        </authorList>
    </citation>
    <scope>NUCLEOTIDE SEQUENCE [LARGE SCALE GENOMIC DNA]</scope>
    <source>
        <strain evidence="2 3">CD08_5</strain>
    </source>
</reference>
<dbReference type="RefSeq" id="WP_058891288.1">
    <property type="nucleotide sequence ID" value="NZ_LQBL01000028.1"/>
</dbReference>
<dbReference type="PANTHER" id="PTHR11614">
    <property type="entry name" value="PHOSPHOLIPASE-RELATED"/>
    <property type="match status" value="1"/>
</dbReference>
<dbReference type="AlphaFoldDB" id="A0A0W8I4W5"/>
<feature type="domain" description="Serine aminopeptidase S33" evidence="1">
    <location>
        <begin position="26"/>
        <end position="289"/>
    </location>
</feature>
<evidence type="ECO:0000259" key="1">
    <source>
        <dbReference type="Pfam" id="PF12146"/>
    </source>
</evidence>
<name>A0A0W8I4W5_9MICO</name>
<dbReference type="SUPFAM" id="SSF53474">
    <property type="entry name" value="alpha/beta-Hydrolases"/>
    <property type="match status" value="1"/>
</dbReference>